<dbReference type="SUPFAM" id="SSF46955">
    <property type="entry name" value="Putative DNA-binding domain"/>
    <property type="match status" value="1"/>
</dbReference>
<dbReference type="PROSITE" id="PS50886">
    <property type="entry name" value="TRBD"/>
    <property type="match status" value="1"/>
</dbReference>
<dbReference type="CDD" id="cd02796">
    <property type="entry name" value="tRNA_bind_bactPheRS"/>
    <property type="match status" value="1"/>
</dbReference>
<evidence type="ECO:0000256" key="1">
    <source>
        <dbReference type="ARBA" id="ARBA00004496"/>
    </source>
</evidence>
<comment type="subcellular location">
    <subcellularLocation>
        <location evidence="1 15">Cytoplasm</location>
    </subcellularLocation>
</comment>
<evidence type="ECO:0000256" key="2">
    <source>
        <dbReference type="ARBA" id="ARBA00008653"/>
    </source>
</evidence>
<feature type="domain" description="FDX-ACB" evidence="18">
    <location>
        <begin position="763"/>
        <end position="856"/>
    </location>
</feature>
<evidence type="ECO:0000256" key="10">
    <source>
        <dbReference type="ARBA" id="ARBA00022842"/>
    </source>
</evidence>
<dbReference type="Proteomes" id="UP000824037">
    <property type="component" value="Unassembled WGS sequence"/>
</dbReference>
<dbReference type="InterPro" id="IPR045060">
    <property type="entry name" value="Phe-tRNA-ligase_IIc_bsu"/>
</dbReference>
<evidence type="ECO:0000256" key="7">
    <source>
        <dbReference type="ARBA" id="ARBA00022723"/>
    </source>
</evidence>
<dbReference type="Pfam" id="PF01588">
    <property type="entry name" value="tRNA_bind"/>
    <property type="match status" value="1"/>
</dbReference>
<evidence type="ECO:0000256" key="5">
    <source>
        <dbReference type="ARBA" id="ARBA00022555"/>
    </source>
</evidence>
<dbReference type="PANTHER" id="PTHR10947:SF0">
    <property type="entry name" value="PHENYLALANINE--TRNA LIGASE BETA SUBUNIT"/>
    <property type="match status" value="1"/>
</dbReference>
<evidence type="ECO:0000256" key="16">
    <source>
        <dbReference type="PROSITE-ProRule" id="PRU00209"/>
    </source>
</evidence>
<dbReference type="Pfam" id="PF17759">
    <property type="entry name" value="tRNA_synthFbeta"/>
    <property type="match status" value="1"/>
</dbReference>
<dbReference type="Pfam" id="PF03484">
    <property type="entry name" value="B5"/>
    <property type="match status" value="1"/>
</dbReference>
<dbReference type="GO" id="GO:0004826">
    <property type="term" value="F:phenylalanine-tRNA ligase activity"/>
    <property type="evidence" value="ECO:0007669"/>
    <property type="project" value="UniProtKB-UniRule"/>
</dbReference>
<evidence type="ECO:0000256" key="9">
    <source>
        <dbReference type="ARBA" id="ARBA00022840"/>
    </source>
</evidence>
<dbReference type="SMART" id="SM00873">
    <property type="entry name" value="B3_4"/>
    <property type="match status" value="1"/>
</dbReference>
<feature type="binding site" evidence="15">
    <location>
        <position position="493"/>
    </location>
    <ligand>
        <name>Mg(2+)</name>
        <dbReference type="ChEBI" id="CHEBI:18420"/>
        <note>shared with alpha subunit</note>
    </ligand>
</feature>
<feature type="binding site" evidence="15">
    <location>
        <position position="497"/>
    </location>
    <ligand>
        <name>Mg(2+)</name>
        <dbReference type="ChEBI" id="CHEBI:18420"/>
        <note>shared with alpha subunit</note>
    </ligand>
</feature>
<dbReference type="Gene3D" id="3.50.40.10">
    <property type="entry name" value="Phenylalanyl-trna Synthetase, Chain B, domain 3"/>
    <property type="match status" value="1"/>
</dbReference>
<evidence type="ECO:0000259" key="17">
    <source>
        <dbReference type="PROSITE" id="PS50886"/>
    </source>
</evidence>
<dbReference type="InterPro" id="IPR041616">
    <property type="entry name" value="PheRS_beta_core"/>
</dbReference>
<feature type="domain" description="B5" evidence="19">
    <location>
        <begin position="421"/>
        <end position="509"/>
    </location>
</feature>
<dbReference type="Gene3D" id="3.30.70.380">
    <property type="entry name" value="Ferrodoxin-fold anticodon-binding domain"/>
    <property type="match status" value="1"/>
</dbReference>
<reference evidence="20" key="2">
    <citation type="submission" date="2021-04" db="EMBL/GenBank/DDBJ databases">
        <authorList>
            <person name="Gilroy R."/>
        </authorList>
    </citation>
    <scope>NUCLEOTIDE SEQUENCE</scope>
    <source>
        <strain evidence="20">ChiGjej4B4-7305</strain>
    </source>
</reference>
<dbReference type="InterPro" id="IPR033714">
    <property type="entry name" value="tRNA_bind_bactPheRS"/>
</dbReference>
<dbReference type="CDD" id="cd00769">
    <property type="entry name" value="PheRS_beta_core"/>
    <property type="match status" value="1"/>
</dbReference>
<comment type="subunit">
    <text evidence="3 15">Tetramer of two alpha and two beta subunits.</text>
</comment>
<name>A0A9D2EJ22_9MICO</name>
<dbReference type="InterPro" id="IPR005121">
    <property type="entry name" value="Fdx_antiC-bd"/>
</dbReference>
<comment type="cofactor">
    <cofactor evidence="15">
        <name>Mg(2+)</name>
        <dbReference type="ChEBI" id="CHEBI:18420"/>
    </cofactor>
    <text evidence="15">Binds 2 magnesium ions per tetramer.</text>
</comment>
<evidence type="ECO:0000256" key="6">
    <source>
        <dbReference type="ARBA" id="ARBA00022598"/>
    </source>
</evidence>
<dbReference type="SMART" id="SM00896">
    <property type="entry name" value="FDX-ACB"/>
    <property type="match status" value="1"/>
</dbReference>
<evidence type="ECO:0000259" key="18">
    <source>
        <dbReference type="PROSITE" id="PS51447"/>
    </source>
</evidence>
<dbReference type="Gene3D" id="2.40.50.140">
    <property type="entry name" value="Nucleic acid-binding proteins"/>
    <property type="match status" value="1"/>
</dbReference>
<feature type="domain" description="TRNA-binding" evidence="17">
    <location>
        <begin position="41"/>
        <end position="158"/>
    </location>
</feature>
<dbReference type="InterPro" id="IPR009061">
    <property type="entry name" value="DNA-bd_dom_put_sf"/>
</dbReference>
<dbReference type="GO" id="GO:0000049">
    <property type="term" value="F:tRNA binding"/>
    <property type="evidence" value="ECO:0007669"/>
    <property type="project" value="UniProtKB-UniRule"/>
</dbReference>
<dbReference type="SUPFAM" id="SSF55681">
    <property type="entry name" value="Class II aaRS and biotin synthetases"/>
    <property type="match status" value="1"/>
</dbReference>
<keyword evidence="8 15" id="KW-0547">Nucleotide-binding</keyword>
<evidence type="ECO:0000313" key="21">
    <source>
        <dbReference type="Proteomes" id="UP000824037"/>
    </source>
</evidence>
<keyword evidence="5 16" id="KW-0820">tRNA-binding</keyword>
<dbReference type="InterPro" id="IPR004532">
    <property type="entry name" value="Phe-tRNA-ligase_IIc_bsu_bact"/>
</dbReference>
<keyword evidence="10 15" id="KW-0460">Magnesium</keyword>
<dbReference type="GO" id="GO:0009328">
    <property type="term" value="C:phenylalanine-tRNA ligase complex"/>
    <property type="evidence" value="ECO:0007669"/>
    <property type="project" value="TreeGrafter"/>
</dbReference>
<proteinExistence type="inferred from homology"/>
<dbReference type="SUPFAM" id="SSF50249">
    <property type="entry name" value="Nucleic acid-binding proteins"/>
    <property type="match status" value="1"/>
</dbReference>
<dbReference type="InterPro" id="IPR045864">
    <property type="entry name" value="aa-tRNA-synth_II/BPL/LPL"/>
</dbReference>
<dbReference type="SUPFAM" id="SSF54991">
    <property type="entry name" value="Anticodon-binding domain of PheRS"/>
    <property type="match status" value="1"/>
</dbReference>
<dbReference type="FunFam" id="3.30.70.380:FF:000001">
    <property type="entry name" value="Phenylalanine--tRNA ligase beta subunit"/>
    <property type="match status" value="1"/>
</dbReference>
<keyword evidence="12 15" id="KW-0648">Protein biosynthesis</keyword>
<dbReference type="Gene3D" id="3.30.930.10">
    <property type="entry name" value="Bira Bifunctional Protein, Domain 2"/>
    <property type="match status" value="1"/>
</dbReference>
<protein>
    <recommendedName>
        <fullName evidence="15">Phenylalanine--tRNA ligase beta subunit</fullName>
        <ecNumber evidence="15">6.1.1.20</ecNumber>
    </recommendedName>
    <alternativeName>
        <fullName evidence="15">Phenylalanyl-tRNA synthetase beta subunit</fullName>
        <shortName evidence="15">PheRS</shortName>
    </alternativeName>
</protein>
<dbReference type="HAMAP" id="MF_00283">
    <property type="entry name" value="Phe_tRNA_synth_beta1"/>
    <property type="match status" value="1"/>
</dbReference>
<evidence type="ECO:0000313" key="20">
    <source>
        <dbReference type="EMBL" id="HIZ38036.1"/>
    </source>
</evidence>
<dbReference type="PROSITE" id="PS51483">
    <property type="entry name" value="B5"/>
    <property type="match status" value="1"/>
</dbReference>
<dbReference type="PANTHER" id="PTHR10947">
    <property type="entry name" value="PHENYLALANYL-TRNA SYNTHETASE BETA CHAIN AND LEUCINE-RICH REPEAT-CONTAINING PROTEIN 47"/>
    <property type="match status" value="1"/>
</dbReference>
<dbReference type="EC" id="6.1.1.20" evidence="15"/>
<accession>A0A9D2EJ22</accession>
<dbReference type="AlphaFoldDB" id="A0A9D2EJ22"/>
<feature type="binding site" evidence="15">
    <location>
        <position position="487"/>
    </location>
    <ligand>
        <name>Mg(2+)</name>
        <dbReference type="ChEBI" id="CHEBI:18420"/>
        <note>shared with alpha subunit</note>
    </ligand>
</feature>
<gene>
    <name evidence="15 20" type="primary">pheT</name>
    <name evidence="20" type="ORF">H9815_19855</name>
</gene>
<dbReference type="NCBIfam" id="TIGR00472">
    <property type="entry name" value="pheT_bact"/>
    <property type="match status" value="1"/>
</dbReference>
<dbReference type="GO" id="GO:0005524">
    <property type="term" value="F:ATP binding"/>
    <property type="evidence" value="ECO:0007669"/>
    <property type="project" value="UniProtKB-UniRule"/>
</dbReference>
<comment type="catalytic activity">
    <reaction evidence="14 15">
        <text>tRNA(Phe) + L-phenylalanine + ATP = L-phenylalanyl-tRNA(Phe) + AMP + diphosphate + H(+)</text>
        <dbReference type="Rhea" id="RHEA:19413"/>
        <dbReference type="Rhea" id="RHEA-COMP:9668"/>
        <dbReference type="Rhea" id="RHEA-COMP:9699"/>
        <dbReference type="ChEBI" id="CHEBI:15378"/>
        <dbReference type="ChEBI" id="CHEBI:30616"/>
        <dbReference type="ChEBI" id="CHEBI:33019"/>
        <dbReference type="ChEBI" id="CHEBI:58095"/>
        <dbReference type="ChEBI" id="CHEBI:78442"/>
        <dbReference type="ChEBI" id="CHEBI:78531"/>
        <dbReference type="ChEBI" id="CHEBI:456215"/>
        <dbReference type="EC" id="6.1.1.20"/>
    </reaction>
</comment>
<dbReference type="SUPFAM" id="SSF56037">
    <property type="entry name" value="PheT/TilS domain"/>
    <property type="match status" value="1"/>
</dbReference>
<dbReference type="InterPro" id="IPR002547">
    <property type="entry name" value="tRNA-bd_dom"/>
</dbReference>
<keyword evidence="6 15" id="KW-0436">Ligase</keyword>
<dbReference type="Gene3D" id="3.30.56.10">
    <property type="match status" value="2"/>
</dbReference>
<organism evidence="20 21">
    <name type="scientific">Candidatus Ruania gallistercoris</name>
    <dbReference type="NCBI Taxonomy" id="2838746"/>
    <lineage>
        <taxon>Bacteria</taxon>
        <taxon>Bacillati</taxon>
        <taxon>Actinomycetota</taxon>
        <taxon>Actinomycetes</taxon>
        <taxon>Micrococcales</taxon>
        <taxon>Ruaniaceae</taxon>
        <taxon>Ruania</taxon>
    </lineage>
</organism>
<dbReference type="Pfam" id="PF03147">
    <property type="entry name" value="FDX-ACB"/>
    <property type="match status" value="1"/>
</dbReference>
<dbReference type="EMBL" id="DXBY01000337">
    <property type="protein sequence ID" value="HIZ38036.1"/>
    <property type="molecule type" value="Genomic_DNA"/>
</dbReference>
<keyword evidence="13 15" id="KW-0030">Aminoacyl-tRNA synthetase</keyword>
<keyword evidence="11 16" id="KW-0694">RNA-binding</keyword>
<dbReference type="PROSITE" id="PS51447">
    <property type="entry name" value="FDX_ACB"/>
    <property type="match status" value="1"/>
</dbReference>
<dbReference type="InterPro" id="IPR020825">
    <property type="entry name" value="Phe-tRNA_synthase-like_B3/B4"/>
</dbReference>
<evidence type="ECO:0000259" key="19">
    <source>
        <dbReference type="PROSITE" id="PS51483"/>
    </source>
</evidence>
<dbReference type="GO" id="GO:0000287">
    <property type="term" value="F:magnesium ion binding"/>
    <property type="evidence" value="ECO:0007669"/>
    <property type="project" value="UniProtKB-UniRule"/>
</dbReference>
<dbReference type="InterPro" id="IPR012340">
    <property type="entry name" value="NA-bd_OB-fold"/>
</dbReference>
<dbReference type="Pfam" id="PF03483">
    <property type="entry name" value="B3_4"/>
    <property type="match status" value="1"/>
</dbReference>
<evidence type="ECO:0000256" key="4">
    <source>
        <dbReference type="ARBA" id="ARBA00022490"/>
    </source>
</evidence>
<sequence>MPLVPLSWLREHVEVPAQATAETLAADLVRVGLEEEEIHAAAVTGPLVVGRVLEVVPEPQKNGKTINWCQVDVGTEHAAEAGGARGIVCGADNFSVGDSVVVALPGAVLPGDFAIAARKTYGHISDGMICSARELGLGEDHNGIIVLTDPPAPGTDAIELFGLGEEVLEINVTPDRGYCFAMRGIAREYAHSTGAAFTDPALTITVPASQVDAFAVTVHDERPIHGVGGCDRFVARIVRGIDPTAQTPHWMATRLRQAGMRPISLVVDITNYVMLDLGQPIHAYDLDSLVSPIVVRRARAGEELTTLDDVTRTLDAEDLLITDSAGGSGERVLGLAGVMGGADTEVSASTTAVLVEAAHFDPITVARTARRHRLPSEAAKRFERGVDPQLAPVAAQRVVDLLVELAGGVAEDGATDLDRTTAPEPIELDAGLPSRLVGVDYTADEVAETLRSLGAGVEQVSAPEGEGGRRALRHSHLLVTPPSWRPDLRQSADLVEEVVRLRGYDQVPSVLPTAPPGGRGLTESQRRRRTVAQLLADSGLVQVLTYPFMAADRHDELNLPADDPRRRAVRLANPLSDAHPFLRSSLLHTLVDAAVRNVGRGLSDVAIYEIGLVTRPDGVARTSPLPGPGQLPEDAELAAIRASVPNQPLRVAGVLTGNAVQPGVYTQARKADHADAIEAVHRLVAALGVHPRVQADTGHAPWHPGRCAQFTTADGTLLGHAGELAPKVTQALGLPARTVAFEVDLDALFAAAPTAPKQLPRISTFPAAKEDIALVVPADVPAAELQATVQEAGGELAEEVRLFDLYQGEGLGAGRKSLAFSLRLRAPDRTLTAADSTAVREAVVALAAERFGAELRS</sequence>
<dbReference type="GO" id="GO:0006432">
    <property type="term" value="P:phenylalanyl-tRNA aminoacylation"/>
    <property type="evidence" value="ECO:0007669"/>
    <property type="project" value="UniProtKB-UniRule"/>
</dbReference>
<evidence type="ECO:0000256" key="14">
    <source>
        <dbReference type="ARBA" id="ARBA00049255"/>
    </source>
</evidence>
<evidence type="ECO:0000256" key="13">
    <source>
        <dbReference type="ARBA" id="ARBA00023146"/>
    </source>
</evidence>
<comment type="similarity">
    <text evidence="2 15">Belongs to the phenylalanyl-tRNA synthetase beta subunit family. Type 1 subfamily.</text>
</comment>
<keyword evidence="4 15" id="KW-0963">Cytoplasm</keyword>
<reference evidence="20" key="1">
    <citation type="journal article" date="2021" name="PeerJ">
        <title>Extensive microbial diversity within the chicken gut microbiome revealed by metagenomics and culture.</title>
        <authorList>
            <person name="Gilroy R."/>
            <person name="Ravi A."/>
            <person name="Getino M."/>
            <person name="Pursley I."/>
            <person name="Horton D.L."/>
            <person name="Alikhan N.F."/>
            <person name="Baker D."/>
            <person name="Gharbi K."/>
            <person name="Hall N."/>
            <person name="Watson M."/>
            <person name="Adriaenssens E.M."/>
            <person name="Foster-Nyarko E."/>
            <person name="Jarju S."/>
            <person name="Secka A."/>
            <person name="Antonio M."/>
            <person name="Oren A."/>
            <person name="Chaudhuri R.R."/>
            <person name="La Ragione R."/>
            <person name="Hildebrand F."/>
            <person name="Pallen M.J."/>
        </authorList>
    </citation>
    <scope>NUCLEOTIDE SEQUENCE</scope>
    <source>
        <strain evidence="20">ChiGjej4B4-7305</strain>
    </source>
</reference>
<evidence type="ECO:0000256" key="11">
    <source>
        <dbReference type="ARBA" id="ARBA00022884"/>
    </source>
</evidence>
<evidence type="ECO:0000256" key="12">
    <source>
        <dbReference type="ARBA" id="ARBA00022917"/>
    </source>
</evidence>
<evidence type="ECO:0000256" key="15">
    <source>
        <dbReference type="HAMAP-Rule" id="MF_00283"/>
    </source>
</evidence>
<comment type="caution">
    <text evidence="20">The sequence shown here is derived from an EMBL/GenBank/DDBJ whole genome shotgun (WGS) entry which is preliminary data.</text>
</comment>
<dbReference type="InterPro" id="IPR005147">
    <property type="entry name" value="tRNA_synthase_B5-dom"/>
</dbReference>
<keyword evidence="7 15" id="KW-0479">Metal-binding</keyword>
<dbReference type="SMART" id="SM00874">
    <property type="entry name" value="B5"/>
    <property type="match status" value="1"/>
</dbReference>
<feature type="binding site" evidence="15">
    <location>
        <position position="496"/>
    </location>
    <ligand>
        <name>Mg(2+)</name>
        <dbReference type="ChEBI" id="CHEBI:18420"/>
        <note>shared with alpha subunit</note>
    </ligand>
</feature>
<dbReference type="InterPro" id="IPR036690">
    <property type="entry name" value="Fdx_antiC-bd_sf"/>
</dbReference>
<evidence type="ECO:0000256" key="8">
    <source>
        <dbReference type="ARBA" id="ARBA00022741"/>
    </source>
</evidence>
<evidence type="ECO:0000256" key="3">
    <source>
        <dbReference type="ARBA" id="ARBA00011209"/>
    </source>
</evidence>
<keyword evidence="9 15" id="KW-0067">ATP-binding</keyword>
<dbReference type="InterPro" id="IPR005146">
    <property type="entry name" value="B3/B4_tRNA-bd"/>
</dbReference>